<proteinExistence type="predicted"/>
<name>A0ABT0C2A9_9BACT</name>
<feature type="region of interest" description="Disordered" evidence="1">
    <location>
        <begin position="64"/>
        <end position="92"/>
    </location>
</feature>
<feature type="region of interest" description="Disordered" evidence="1">
    <location>
        <begin position="1"/>
        <end position="27"/>
    </location>
</feature>
<organism evidence="2 3">
    <name type="scientific">Parabacteroides faecalis</name>
    <dbReference type="NCBI Taxonomy" id="2924040"/>
    <lineage>
        <taxon>Bacteria</taxon>
        <taxon>Pseudomonadati</taxon>
        <taxon>Bacteroidota</taxon>
        <taxon>Bacteroidia</taxon>
        <taxon>Bacteroidales</taxon>
        <taxon>Tannerellaceae</taxon>
        <taxon>Parabacteroides</taxon>
    </lineage>
</organism>
<comment type="caution">
    <text evidence="2">The sequence shown here is derived from an EMBL/GenBank/DDBJ whole genome shotgun (WGS) entry which is preliminary data.</text>
</comment>
<dbReference type="RefSeq" id="WP_243325503.1">
    <property type="nucleotide sequence ID" value="NZ_JAKZMM010000027.1"/>
</dbReference>
<protein>
    <submittedName>
        <fullName evidence="2">Uncharacterized protein</fullName>
    </submittedName>
</protein>
<reference evidence="2 3" key="1">
    <citation type="submission" date="2022-03" db="EMBL/GenBank/DDBJ databases">
        <title>Parabacteroides sp. nov. isolated from swine feces.</title>
        <authorList>
            <person name="Bak J.E."/>
        </authorList>
    </citation>
    <scope>NUCLEOTIDE SEQUENCE [LARGE SCALE GENOMIC DNA]</scope>
    <source>
        <strain evidence="2 3">AGMB00274</strain>
    </source>
</reference>
<evidence type="ECO:0000313" key="2">
    <source>
        <dbReference type="EMBL" id="MCJ2381148.1"/>
    </source>
</evidence>
<keyword evidence="3" id="KW-1185">Reference proteome</keyword>
<sequence>MGRIVGHHRQGLSTFGQGIPSGEGWLPDSQQVVGMQQDCQQGQPRFPTVTGKELYNHLQGIECQYSPNPQGQEGEPDHNAIGIAAADPGEKRKERKKITHILYVLLA</sequence>
<evidence type="ECO:0000256" key="1">
    <source>
        <dbReference type="SAM" id="MobiDB-lite"/>
    </source>
</evidence>
<feature type="compositionally biased region" description="Basic residues" evidence="1">
    <location>
        <begin position="1"/>
        <end position="10"/>
    </location>
</feature>
<evidence type="ECO:0000313" key="3">
    <source>
        <dbReference type="Proteomes" id="UP001165444"/>
    </source>
</evidence>
<dbReference type="EMBL" id="JAKZMM010000027">
    <property type="protein sequence ID" value="MCJ2381148.1"/>
    <property type="molecule type" value="Genomic_DNA"/>
</dbReference>
<dbReference type="Proteomes" id="UP001165444">
    <property type="component" value="Unassembled WGS sequence"/>
</dbReference>
<accession>A0ABT0C2A9</accession>
<gene>
    <name evidence="2" type="ORF">MUN53_11065</name>
</gene>